<protein>
    <recommendedName>
        <fullName evidence="1">[acyl-carrier-protein] S-malonyltransferase</fullName>
        <ecNumber evidence="1">2.3.1.39</ecNumber>
    </recommendedName>
</protein>
<comment type="catalytic activity">
    <reaction evidence="4">
        <text>holo-[ACP] + malonyl-CoA = malonyl-[ACP] + CoA</text>
        <dbReference type="Rhea" id="RHEA:41792"/>
        <dbReference type="Rhea" id="RHEA-COMP:9623"/>
        <dbReference type="Rhea" id="RHEA-COMP:9685"/>
        <dbReference type="ChEBI" id="CHEBI:57287"/>
        <dbReference type="ChEBI" id="CHEBI:57384"/>
        <dbReference type="ChEBI" id="CHEBI:64479"/>
        <dbReference type="ChEBI" id="CHEBI:78449"/>
        <dbReference type="EC" id="2.3.1.39"/>
    </reaction>
</comment>
<keyword evidence="2 7" id="KW-0808">Transferase</keyword>
<evidence type="ECO:0000256" key="2">
    <source>
        <dbReference type="ARBA" id="ARBA00022679"/>
    </source>
</evidence>
<dbReference type="NCBIfam" id="TIGR02814">
    <property type="entry name" value="pfaD_fam"/>
    <property type="match status" value="1"/>
</dbReference>
<dbReference type="Pfam" id="PF21607">
    <property type="entry name" value="FabD_helical_ins"/>
    <property type="match status" value="1"/>
</dbReference>
<dbReference type="InterPro" id="IPR004410">
    <property type="entry name" value="Malonyl_CoA-ACP_transAc_FabD"/>
</dbReference>
<dbReference type="InterPro" id="IPR014179">
    <property type="entry name" value="PfaD-like_TIM-barrel"/>
</dbReference>
<dbReference type="SUPFAM" id="SSF55048">
    <property type="entry name" value="Probable ACP-binding domain of malonyl-CoA ACP transacylase"/>
    <property type="match status" value="1"/>
</dbReference>
<dbReference type="GO" id="GO:0004314">
    <property type="term" value="F:[acyl-carrier-protein] S-malonyltransferase activity"/>
    <property type="evidence" value="ECO:0007669"/>
    <property type="project" value="UniProtKB-EC"/>
</dbReference>
<dbReference type="CDD" id="cd04742">
    <property type="entry name" value="NPD_FabD"/>
    <property type="match status" value="1"/>
</dbReference>
<dbReference type="SMART" id="SM00827">
    <property type="entry name" value="PKS_AT"/>
    <property type="match status" value="1"/>
</dbReference>
<gene>
    <name evidence="7" type="primary">fabD</name>
    <name evidence="7" type="ORF">ACFP1K_16775</name>
</gene>
<dbReference type="SUPFAM" id="SSF51412">
    <property type="entry name" value="Inosine monophosphate dehydrogenase (IMPDH)"/>
    <property type="match status" value="1"/>
</dbReference>
<dbReference type="InterPro" id="IPR014043">
    <property type="entry name" value="Acyl_transferase_dom"/>
</dbReference>
<dbReference type="Gene3D" id="3.30.70.250">
    <property type="entry name" value="Malonyl-CoA ACP transacylase, ACP-binding"/>
    <property type="match status" value="1"/>
</dbReference>
<keyword evidence="8" id="KW-1185">Reference proteome</keyword>
<dbReference type="InterPro" id="IPR050858">
    <property type="entry name" value="Mal-CoA-ACP_Trans/PKS_FabD"/>
</dbReference>
<sequence length="765" mass="83054">MSVVWVFPGQGSHRRGMGAGLLDRYPDLRDRADEVLGYSIEELCGDTRRLRDTRYVQPALYTVDALSYLARREDGGRPDYLAGHSLGEYAALFAAECYDFETGLRLVRRRGELMGEASGGTMSAVLGMPRERLEDLLAGTGVDIANDNSPEQVVIAGPKDAIETASQAIKEAGGKCVALNVRTAFHSRYMKDAAESFAEALESVTYAAPRIPVISNVTALPHTAAAMAETLRRQIDSPVRWLDGMRYLIEHGVDELEEIGPGDVLTKLWDVTRRHPSGSPPAAPETTPSRTTAPADRETTPSRTTAPAVALDGRGTDAAANLGSREFREDYGLRHAYMTGSMFKGIASTDLVIRMGKAGLMGFFGAGGLTLAEIESAIETIRRGLGTGEGFGMNLLYGFDEDGLESDTVGLYLKHDVRHVEAAAYPHVTAPLVRYRFTGAHRDASGRPVAVRHVLAKVSRPEVAAAFMRPPPEPVLRRLVAQGALTPEEAEAASSLPVSEDVCVEADSAGHTDARSPYALMPAMLALRDRENAGHRYAKPIRIGASGGLGSPEAIAAAFVLGADFVVTGSVNQCTPEAGTSDDVKDMLAGLDVQDTAYAPAGDMFELGARVQVARKGTLFPARANKLYQLYRQHTALEDLDPKTATTIQDKYFRRSFTEVWDETATYLAARKPADLAKAESNPRHKMALIFRWYFVHSIRLALKGTPTRRVDYQVHCGPAMGSFNHYAKTIGLADWQTRHADTIADHLMTDAATLLTTRLTHLTH</sequence>
<evidence type="ECO:0000256" key="1">
    <source>
        <dbReference type="ARBA" id="ARBA00013258"/>
    </source>
</evidence>
<dbReference type="NCBIfam" id="TIGR00128">
    <property type="entry name" value="fabD"/>
    <property type="match status" value="1"/>
</dbReference>
<evidence type="ECO:0000256" key="3">
    <source>
        <dbReference type="ARBA" id="ARBA00023315"/>
    </source>
</evidence>
<dbReference type="InterPro" id="IPR049489">
    <property type="entry name" value="FabD-like_helical_ins"/>
</dbReference>
<evidence type="ECO:0000259" key="6">
    <source>
        <dbReference type="SMART" id="SM00827"/>
    </source>
</evidence>
<dbReference type="Gene3D" id="3.20.20.70">
    <property type="entry name" value="Aldolase class I"/>
    <property type="match status" value="1"/>
</dbReference>
<dbReference type="InterPro" id="IPR013785">
    <property type="entry name" value="Aldolase_TIM"/>
</dbReference>
<feature type="region of interest" description="Disordered" evidence="5">
    <location>
        <begin position="272"/>
        <end position="308"/>
    </location>
</feature>
<dbReference type="Proteomes" id="UP001596137">
    <property type="component" value="Unassembled WGS sequence"/>
</dbReference>
<dbReference type="EC" id="2.3.1.39" evidence="1"/>
<dbReference type="InterPro" id="IPR016035">
    <property type="entry name" value="Acyl_Trfase/lysoPLipase"/>
</dbReference>
<dbReference type="RefSeq" id="WP_380753710.1">
    <property type="nucleotide sequence ID" value="NZ_JBHSRF010000021.1"/>
</dbReference>
<accession>A0ABW1NKZ0</accession>
<dbReference type="SUPFAM" id="SSF52151">
    <property type="entry name" value="FabD/lysophospholipase-like"/>
    <property type="match status" value="1"/>
</dbReference>
<dbReference type="EMBL" id="JBHSRF010000021">
    <property type="protein sequence ID" value="MFC6082827.1"/>
    <property type="molecule type" value="Genomic_DNA"/>
</dbReference>
<comment type="caution">
    <text evidence="7">The sequence shown here is derived from an EMBL/GenBank/DDBJ whole genome shotgun (WGS) entry which is preliminary data.</text>
</comment>
<dbReference type="Gene3D" id="3.40.366.10">
    <property type="entry name" value="Malonyl-Coenzyme A Acyl Carrier Protein, domain 2"/>
    <property type="match status" value="1"/>
</dbReference>
<dbReference type="PANTHER" id="PTHR42681:SF1">
    <property type="entry name" value="MALONYL-COA-ACYL CARRIER PROTEIN TRANSACYLASE, MITOCHONDRIAL"/>
    <property type="match status" value="1"/>
</dbReference>
<evidence type="ECO:0000313" key="8">
    <source>
        <dbReference type="Proteomes" id="UP001596137"/>
    </source>
</evidence>
<organism evidence="7 8">
    <name type="scientific">Sphaerisporangium aureirubrum</name>
    <dbReference type="NCBI Taxonomy" id="1544736"/>
    <lineage>
        <taxon>Bacteria</taxon>
        <taxon>Bacillati</taxon>
        <taxon>Actinomycetota</taxon>
        <taxon>Actinomycetes</taxon>
        <taxon>Streptosporangiales</taxon>
        <taxon>Streptosporangiaceae</taxon>
        <taxon>Sphaerisporangium</taxon>
    </lineage>
</organism>
<evidence type="ECO:0000256" key="5">
    <source>
        <dbReference type="SAM" id="MobiDB-lite"/>
    </source>
</evidence>
<dbReference type="InterPro" id="IPR001227">
    <property type="entry name" value="Ac_transferase_dom_sf"/>
</dbReference>
<reference evidence="8" key="1">
    <citation type="journal article" date="2019" name="Int. J. Syst. Evol. Microbiol.">
        <title>The Global Catalogue of Microorganisms (GCM) 10K type strain sequencing project: providing services to taxonomists for standard genome sequencing and annotation.</title>
        <authorList>
            <consortium name="The Broad Institute Genomics Platform"/>
            <consortium name="The Broad Institute Genome Sequencing Center for Infectious Disease"/>
            <person name="Wu L."/>
            <person name="Ma J."/>
        </authorList>
    </citation>
    <scope>NUCLEOTIDE SEQUENCE [LARGE SCALE GENOMIC DNA]</scope>
    <source>
        <strain evidence="8">JCM 30346</strain>
    </source>
</reference>
<evidence type="ECO:0000313" key="7">
    <source>
        <dbReference type="EMBL" id="MFC6082827.1"/>
    </source>
</evidence>
<dbReference type="Pfam" id="PF00698">
    <property type="entry name" value="Acyl_transf_1"/>
    <property type="match status" value="1"/>
</dbReference>
<feature type="domain" description="Malonyl-CoA:ACP transacylase (MAT)" evidence="6">
    <location>
        <begin position="6"/>
        <end position="316"/>
    </location>
</feature>
<proteinExistence type="predicted"/>
<dbReference type="PANTHER" id="PTHR42681">
    <property type="entry name" value="MALONYL-COA-ACYL CARRIER PROTEIN TRANSACYLASE, MITOCHONDRIAL"/>
    <property type="match status" value="1"/>
</dbReference>
<evidence type="ECO:0000256" key="4">
    <source>
        <dbReference type="ARBA" id="ARBA00048462"/>
    </source>
</evidence>
<name>A0ABW1NKZ0_9ACTN</name>
<keyword evidence="3 7" id="KW-0012">Acyltransferase</keyword>
<dbReference type="InterPro" id="IPR016036">
    <property type="entry name" value="Malonyl_transacylase_ACP-bd"/>
</dbReference>